<feature type="domain" description="Calcineurin-like phosphoesterase" evidence="4">
    <location>
        <begin position="152"/>
        <end position="332"/>
    </location>
</feature>
<dbReference type="InterPro" id="IPR004843">
    <property type="entry name" value="Calcineurin-like_PHP"/>
</dbReference>
<keyword evidence="1" id="KW-0479">Metal-binding</keyword>
<name>A0A1M5CFD6_9BACE</name>
<keyword evidence="3" id="KW-0472">Membrane</keyword>
<dbReference type="CDD" id="cd07385">
    <property type="entry name" value="MPP_YkuE_C"/>
    <property type="match status" value="1"/>
</dbReference>
<dbReference type="SUPFAM" id="SSF56300">
    <property type="entry name" value="Metallo-dependent phosphatases"/>
    <property type="match status" value="1"/>
</dbReference>
<evidence type="ECO:0000256" key="2">
    <source>
        <dbReference type="ARBA" id="ARBA00022801"/>
    </source>
</evidence>
<dbReference type="PANTHER" id="PTHR31302:SF31">
    <property type="entry name" value="PHOSPHODIESTERASE YAEI"/>
    <property type="match status" value="1"/>
</dbReference>
<reference evidence="6" key="1">
    <citation type="submission" date="2016-11" db="EMBL/GenBank/DDBJ databases">
        <authorList>
            <person name="Varghese N."/>
            <person name="Submissions S."/>
        </authorList>
    </citation>
    <scope>NUCLEOTIDE SEQUENCE [LARGE SCALE GENOMIC DNA]</scope>
    <source>
        <strain evidence="6">DSM 26991</strain>
    </source>
</reference>
<dbReference type="GO" id="GO:0009245">
    <property type="term" value="P:lipid A biosynthetic process"/>
    <property type="evidence" value="ECO:0007669"/>
    <property type="project" value="TreeGrafter"/>
</dbReference>
<evidence type="ECO:0000259" key="4">
    <source>
        <dbReference type="Pfam" id="PF00149"/>
    </source>
</evidence>
<dbReference type="Gene3D" id="3.60.21.10">
    <property type="match status" value="1"/>
</dbReference>
<dbReference type="OrthoDB" id="9780884at2"/>
<dbReference type="RefSeq" id="WP_073401861.1">
    <property type="nucleotide sequence ID" value="NZ_FQTV01000010.1"/>
</dbReference>
<keyword evidence="3" id="KW-1133">Transmembrane helix</keyword>
<keyword evidence="6" id="KW-1185">Reference proteome</keyword>
<dbReference type="InterPro" id="IPR051158">
    <property type="entry name" value="Metallophosphoesterase_sf"/>
</dbReference>
<dbReference type="Pfam" id="PF00149">
    <property type="entry name" value="Metallophos"/>
    <property type="match status" value="1"/>
</dbReference>
<dbReference type="GO" id="GO:0016020">
    <property type="term" value="C:membrane"/>
    <property type="evidence" value="ECO:0007669"/>
    <property type="project" value="GOC"/>
</dbReference>
<keyword evidence="3" id="KW-0812">Transmembrane</keyword>
<dbReference type="PANTHER" id="PTHR31302">
    <property type="entry name" value="TRANSMEMBRANE PROTEIN WITH METALLOPHOSPHOESTERASE DOMAIN-RELATED"/>
    <property type="match status" value="1"/>
</dbReference>
<feature type="transmembrane region" description="Helical" evidence="3">
    <location>
        <begin position="103"/>
        <end position="126"/>
    </location>
</feature>
<dbReference type="InterPro" id="IPR029052">
    <property type="entry name" value="Metallo-depent_PP-like"/>
</dbReference>
<sequence length="390" mass="44242">MMQKVFLFLLLVLILPDIFIYKVYISNFQTNALIKYLYFLPSLLLLAGIIYLFLFANHDFIIERNRLVSWFIMSYFLFTVPKLSFMLISIFDLPLGFIFKRSFSTFTYAGITSAVIWVAILIYGSFWGKTKFEIKPLTYQSSLLPKGFDGYKIVQLSDIHIGSWVGNGKALQEAVELVNAQQPDLIVFTGDLINNKASELNNYEDILSKLKAKDGVFSILGNHDYGPYYRWNNPKEQADNLISLKQKEAKMGWVLLNNEHRILHHKGDSIALVGVENWGAPPFTGKGDLKKALIGAEEIPFKLLLSHNPSHWKKKVLPESDVALMLSGHTHGMQFALGNHSLASLFSSQWRGLYTQGNRSLYVNVGLGFLGIPFRFGAWPEISVITLKSK</sequence>
<dbReference type="EMBL" id="FQTV01000010">
    <property type="protein sequence ID" value="SHF53455.1"/>
    <property type="molecule type" value="Genomic_DNA"/>
</dbReference>
<proteinExistence type="predicted"/>
<gene>
    <name evidence="5" type="ORF">SAMN05444405_11026</name>
</gene>
<evidence type="ECO:0000313" key="5">
    <source>
        <dbReference type="EMBL" id="SHF53455.1"/>
    </source>
</evidence>
<feature type="transmembrane region" description="Helical" evidence="3">
    <location>
        <begin position="36"/>
        <end position="55"/>
    </location>
</feature>
<dbReference type="GO" id="GO:0046872">
    <property type="term" value="F:metal ion binding"/>
    <property type="evidence" value="ECO:0007669"/>
    <property type="project" value="UniProtKB-KW"/>
</dbReference>
<dbReference type="Proteomes" id="UP000184509">
    <property type="component" value="Unassembled WGS sequence"/>
</dbReference>
<evidence type="ECO:0000313" key="6">
    <source>
        <dbReference type="Proteomes" id="UP000184509"/>
    </source>
</evidence>
<evidence type="ECO:0000256" key="1">
    <source>
        <dbReference type="ARBA" id="ARBA00022723"/>
    </source>
</evidence>
<accession>A0A1M5CFD6</accession>
<dbReference type="STRING" id="1297750.SAMN05444405_11026"/>
<dbReference type="AlphaFoldDB" id="A0A1M5CFD6"/>
<protein>
    <recommendedName>
        <fullName evidence="4">Calcineurin-like phosphoesterase domain-containing protein</fullName>
    </recommendedName>
</protein>
<evidence type="ECO:0000256" key="3">
    <source>
        <dbReference type="SAM" id="Phobius"/>
    </source>
</evidence>
<keyword evidence="2" id="KW-0378">Hydrolase</keyword>
<organism evidence="5 6">
    <name type="scientific">Bacteroides luti</name>
    <dbReference type="NCBI Taxonomy" id="1297750"/>
    <lineage>
        <taxon>Bacteria</taxon>
        <taxon>Pseudomonadati</taxon>
        <taxon>Bacteroidota</taxon>
        <taxon>Bacteroidia</taxon>
        <taxon>Bacteroidales</taxon>
        <taxon>Bacteroidaceae</taxon>
        <taxon>Bacteroides</taxon>
    </lineage>
</organism>
<dbReference type="GO" id="GO:0008758">
    <property type="term" value="F:UDP-2,3-diacylglucosamine hydrolase activity"/>
    <property type="evidence" value="ECO:0007669"/>
    <property type="project" value="TreeGrafter"/>
</dbReference>
<feature type="transmembrane region" description="Helical" evidence="3">
    <location>
        <begin position="67"/>
        <end position="91"/>
    </location>
</feature>